<comment type="caution">
    <text evidence="6">The sequence shown here is derived from an EMBL/GenBank/DDBJ whole genome shotgun (WGS) entry which is preliminary data.</text>
</comment>
<dbReference type="EMBL" id="LGTK01000002">
    <property type="protein sequence ID" value="KPH78785.1"/>
    <property type="molecule type" value="Genomic_DNA"/>
</dbReference>
<dbReference type="Gene3D" id="3.40.50.720">
    <property type="entry name" value="NAD(P)-binding Rossmann-like Domain"/>
    <property type="match status" value="2"/>
</dbReference>
<dbReference type="InterPro" id="IPR029752">
    <property type="entry name" value="D-isomer_DH_CS1"/>
</dbReference>
<gene>
    <name evidence="6" type="ORF">AFL42_00880</name>
</gene>
<evidence type="ECO:0000313" key="6">
    <source>
        <dbReference type="EMBL" id="KPH78785.1"/>
    </source>
</evidence>
<evidence type="ECO:0000256" key="3">
    <source>
        <dbReference type="RuleBase" id="RU003719"/>
    </source>
</evidence>
<dbReference type="InterPro" id="IPR006139">
    <property type="entry name" value="D-isomer_2_OHA_DH_cat_dom"/>
</dbReference>
<dbReference type="Proteomes" id="UP000037854">
    <property type="component" value="Unassembled WGS sequence"/>
</dbReference>
<name>A0ABR5MNG7_9BACI</name>
<feature type="domain" description="D-isomer specific 2-hydroxyacid dehydrogenase catalytic" evidence="4">
    <location>
        <begin position="7"/>
        <end position="320"/>
    </location>
</feature>
<accession>A0ABR5MNG7</accession>
<evidence type="ECO:0000259" key="4">
    <source>
        <dbReference type="Pfam" id="PF00389"/>
    </source>
</evidence>
<proteinExistence type="inferred from homology"/>
<keyword evidence="7" id="KW-1185">Reference proteome</keyword>
<dbReference type="InterPro" id="IPR006140">
    <property type="entry name" value="D-isomer_DH_NAD-bd"/>
</dbReference>
<evidence type="ECO:0000259" key="5">
    <source>
        <dbReference type="Pfam" id="PF02826"/>
    </source>
</evidence>
<evidence type="ECO:0000256" key="1">
    <source>
        <dbReference type="ARBA" id="ARBA00005854"/>
    </source>
</evidence>
<keyword evidence="2 3" id="KW-0560">Oxidoreductase</keyword>
<dbReference type="InterPro" id="IPR036291">
    <property type="entry name" value="NAD(P)-bd_dom_sf"/>
</dbReference>
<evidence type="ECO:0000256" key="2">
    <source>
        <dbReference type="ARBA" id="ARBA00023002"/>
    </source>
</evidence>
<dbReference type="SUPFAM" id="SSF52283">
    <property type="entry name" value="Formate/glycerate dehydrogenase catalytic domain-like"/>
    <property type="match status" value="1"/>
</dbReference>
<dbReference type="PROSITE" id="PS00671">
    <property type="entry name" value="D_2_HYDROXYACID_DH_3"/>
    <property type="match status" value="1"/>
</dbReference>
<dbReference type="PANTHER" id="PTHR10996:SF283">
    <property type="entry name" value="GLYOXYLATE_HYDROXYPYRUVATE REDUCTASE B"/>
    <property type="match status" value="1"/>
</dbReference>
<dbReference type="InterPro" id="IPR050223">
    <property type="entry name" value="D-isomer_2-hydroxyacid_DH"/>
</dbReference>
<feature type="domain" description="D-isomer specific 2-hydroxyacid dehydrogenase NAD-binding" evidence="5">
    <location>
        <begin position="111"/>
        <end position="289"/>
    </location>
</feature>
<dbReference type="CDD" id="cd05301">
    <property type="entry name" value="GDH"/>
    <property type="match status" value="1"/>
</dbReference>
<dbReference type="SUPFAM" id="SSF51735">
    <property type="entry name" value="NAD(P)-binding Rossmann-fold domains"/>
    <property type="match status" value="1"/>
</dbReference>
<dbReference type="PANTHER" id="PTHR10996">
    <property type="entry name" value="2-HYDROXYACID DEHYDROGENASE-RELATED"/>
    <property type="match status" value="1"/>
</dbReference>
<dbReference type="Pfam" id="PF00389">
    <property type="entry name" value="2-Hacid_dh"/>
    <property type="match status" value="1"/>
</dbReference>
<protein>
    <submittedName>
        <fullName evidence="6">2-ketogluconate reductase</fullName>
    </submittedName>
</protein>
<dbReference type="RefSeq" id="WP_060667576.1">
    <property type="nucleotide sequence ID" value="NZ_JARTGE010000065.1"/>
</dbReference>
<evidence type="ECO:0000313" key="7">
    <source>
        <dbReference type="Proteomes" id="UP000037854"/>
    </source>
</evidence>
<sequence length="320" mass="35859">MNKPSIYITRKIPGELVNIYENQYDIRMWEKEEEPVPREILVKEIQHADGIISMLSEKIDEELLSKAPHLKVVANLAVGFDNINVDAAKKRGIIITNTPDVLSETTADLGFALLMATARRVIEANNYIKTDQWKNWAPFLLAGTDIHHKTIGIVGMGRIGEAIAKRAKGFDMEILYHNRSRKEEAEKKLGASYVSFDELLRLSDYVVSVVPLTDETKRLFNKDTFRKMKPSSIFINISRGGVVDEEALVDALKNKVIEAAGLDVFKNEPINSEHPLLKLNNVVCLPHIGSSSIETRTRMIQLCLENVDGVIQGRGAKTPV</sequence>
<organism evidence="6 7">
    <name type="scientific">Oceanobacillus caeni</name>
    <dbReference type="NCBI Taxonomy" id="405946"/>
    <lineage>
        <taxon>Bacteria</taxon>
        <taxon>Bacillati</taxon>
        <taxon>Bacillota</taxon>
        <taxon>Bacilli</taxon>
        <taxon>Bacillales</taxon>
        <taxon>Bacillaceae</taxon>
        <taxon>Oceanobacillus</taxon>
    </lineage>
</organism>
<dbReference type="PROSITE" id="PS00065">
    <property type="entry name" value="D_2_HYDROXYACID_DH_1"/>
    <property type="match status" value="1"/>
</dbReference>
<dbReference type="Pfam" id="PF02826">
    <property type="entry name" value="2-Hacid_dh_C"/>
    <property type="match status" value="1"/>
</dbReference>
<reference evidence="6 7" key="1">
    <citation type="submission" date="2015-07" db="EMBL/GenBank/DDBJ databases">
        <title>High-quality draft genome sequence of Oceanobacillus caeni HM6, a bacillus isolated from a human feces.</title>
        <authorList>
            <person name="Kumar J."/>
            <person name="Verma M.K."/>
            <person name="Pandey R."/>
            <person name="Bhambi M."/>
            <person name="Chauhan N."/>
        </authorList>
    </citation>
    <scope>NUCLEOTIDE SEQUENCE [LARGE SCALE GENOMIC DNA]</scope>
    <source>
        <strain evidence="6 7">HM6</strain>
    </source>
</reference>
<dbReference type="InterPro" id="IPR029753">
    <property type="entry name" value="D-isomer_DH_CS"/>
</dbReference>
<comment type="similarity">
    <text evidence="1 3">Belongs to the D-isomer specific 2-hydroxyacid dehydrogenase family.</text>
</comment>